<reference evidence="1 4" key="2">
    <citation type="submission" date="2020-02" db="EMBL/GenBank/DDBJ databases">
        <authorList>
            <consortium name="PulseNet: The National Subtyping Network for Foodborne Disease Surveillance"/>
            <person name="Tarr C.L."/>
            <person name="Trees E."/>
            <person name="Katz L.S."/>
            <person name="Carleton-Romer H.A."/>
            <person name="Stroika S."/>
            <person name="Kucerova Z."/>
            <person name="Roache K.F."/>
            <person name="Sabol A.L."/>
            <person name="Besser J."/>
            <person name="Gerner-Smidt P."/>
        </authorList>
    </citation>
    <scope>NUCLEOTIDE SEQUENCE [LARGE SCALE GENOMIC DNA]</scope>
    <source>
        <strain evidence="1 4">PNUSAE002719</strain>
    </source>
</reference>
<evidence type="ECO:0000313" key="1">
    <source>
        <dbReference type="EMBL" id="EFM8157724.1"/>
    </source>
</evidence>
<dbReference type="EMBL" id="AATLZG010000136">
    <property type="protein sequence ID" value="EFM8157724.1"/>
    <property type="molecule type" value="Genomic_DNA"/>
</dbReference>
<dbReference type="Proteomes" id="UP000291778">
    <property type="component" value="Unassembled WGS sequence"/>
</dbReference>
<protein>
    <submittedName>
        <fullName evidence="2">Uncharacterized protein</fullName>
    </submittedName>
</protein>
<dbReference type="RefSeq" id="WP_000789656.1">
    <property type="nucleotide sequence ID" value="NZ_BLJD01000058.1"/>
</dbReference>
<evidence type="ECO:0000313" key="2">
    <source>
        <dbReference type="EMBL" id="RYL79060.1"/>
    </source>
</evidence>
<gene>
    <name evidence="1" type="ORF">A5U30_005561</name>
    <name evidence="2" type="ORF">EWK56_21695</name>
</gene>
<dbReference type="Proteomes" id="UP000555763">
    <property type="component" value="Unassembled WGS sequence"/>
</dbReference>
<accession>A0A0B0UCL5</accession>
<name>A0A0B0UCL5_ECOLX</name>
<dbReference type="AlphaFoldDB" id="A0A0B0UCL5"/>
<proteinExistence type="predicted"/>
<organism evidence="2 3">
    <name type="scientific">Escherichia coli</name>
    <dbReference type="NCBI Taxonomy" id="562"/>
    <lineage>
        <taxon>Bacteria</taxon>
        <taxon>Pseudomonadati</taxon>
        <taxon>Pseudomonadota</taxon>
        <taxon>Gammaproteobacteria</taxon>
        <taxon>Enterobacterales</taxon>
        <taxon>Enterobacteriaceae</taxon>
        <taxon>Escherichia</taxon>
    </lineage>
</organism>
<reference evidence="2 3" key="1">
    <citation type="submission" date="2019-02" db="EMBL/GenBank/DDBJ databases">
        <authorList>
            <person name="Slukin P."/>
            <person name="Fursova N."/>
            <person name="Ermolenko Z."/>
            <person name="Mayskaya N."/>
            <person name="Kislichkina A."/>
            <person name="Mukhina T."/>
            <person name="Sizova A."/>
            <person name="Bogun A."/>
        </authorList>
    </citation>
    <scope>NUCLEOTIDE SEQUENCE [LARGE SCALE GENOMIC DNA]</scope>
    <source>
        <strain evidence="2">SCPM-O-B-8431</strain>
        <strain evidence="3">SCPM-O-B-8431(U15)</strain>
    </source>
</reference>
<comment type="caution">
    <text evidence="2">The sequence shown here is derived from an EMBL/GenBank/DDBJ whole genome shotgun (WGS) entry which is preliminary data.</text>
</comment>
<sequence length="63" mass="7250">MKNIKTHTGLLIHKEQARRVRLHETPAAWCHTHRECYSKTTGRRCGSPDSLSRLILSSIQPIE</sequence>
<dbReference type="EMBL" id="SERV01000017">
    <property type="protein sequence ID" value="RYL79060.1"/>
    <property type="molecule type" value="Genomic_DNA"/>
</dbReference>
<evidence type="ECO:0000313" key="4">
    <source>
        <dbReference type="Proteomes" id="UP000555763"/>
    </source>
</evidence>
<evidence type="ECO:0000313" key="3">
    <source>
        <dbReference type="Proteomes" id="UP000291778"/>
    </source>
</evidence>